<dbReference type="PANTHER" id="PTHR24056">
    <property type="entry name" value="CELL DIVISION PROTEIN KINASE"/>
    <property type="match status" value="1"/>
</dbReference>
<dbReference type="GO" id="GO:0005524">
    <property type="term" value="F:ATP binding"/>
    <property type="evidence" value="ECO:0007669"/>
    <property type="project" value="UniProtKB-KW"/>
</dbReference>
<reference evidence="8 10" key="1">
    <citation type="journal article" date="2011" name="Nature">
        <title>The Medicago genome provides insight into the evolution of rhizobial symbioses.</title>
        <authorList>
            <person name="Young N.D."/>
            <person name="Debelle F."/>
            <person name="Oldroyd G.E."/>
            <person name="Geurts R."/>
            <person name="Cannon S.B."/>
            <person name="Udvardi M.K."/>
            <person name="Benedito V.A."/>
            <person name="Mayer K.F."/>
            <person name="Gouzy J."/>
            <person name="Schoof H."/>
            <person name="Van de Peer Y."/>
            <person name="Proost S."/>
            <person name="Cook D.R."/>
            <person name="Meyers B.C."/>
            <person name="Spannagl M."/>
            <person name="Cheung F."/>
            <person name="De Mita S."/>
            <person name="Krishnakumar V."/>
            <person name="Gundlach H."/>
            <person name="Zhou S."/>
            <person name="Mudge J."/>
            <person name="Bharti A.K."/>
            <person name="Murray J.D."/>
            <person name="Naoumkina M.A."/>
            <person name="Rosen B."/>
            <person name="Silverstein K.A."/>
            <person name="Tang H."/>
            <person name="Rombauts S."/>
            <person name="Zhao P.X."/>
            <person name="Zhou P."/>
            <person name="Barbe V."/>
            <person name="Bardou P."/>
            <person name="Bechner M."/>
            <person name="Bellec A."/>
            <person name="Berger A."/>
            <person name="Berges H."/>
            <person name="Bidwell S."/>
            <person name="Bisseling T."/>
            <person name="Choisne N."/>
            <person name="Couloux A."/>
            <person name="Denny R."/>
            <person name="Deshpande S."/>
            <person name="Dai X."/>
            <person name="Doyle J.J."/>
            <person name="Dudez A.M."/>
            <person name="Farmer A.D."/>
            <person name="Fouteau S."/>
            <person name="Franken C."/>
            <person name="Gibelin C."/>
            <person name="Gish J."/>
            <person name="Goldstein S."/>
            <person name="Gonzalez A.J."/>
            <person name="Green P.J."/>
            <person name="Hallab A."/>
            <person name="Hartog M."/>
            <person name="Hua A."/>
            <person name="Humphray S.J."/>
            <person name="Jeong D.H."/>
            <person name="Jing Y."/>
            <person name="Jocker A."/>
            <person name="Kenton S.M."/>
            <person name="Kim D.J."/>
            <person name="Klee K."/>
            <person name="Lai H."/>
            <person name="Lang C."/>
            <person name="Lin S."/>
            <person name="Macmil S.L."/>
            <person name="Magdelenat G."/>
            <person name="Matthews L."/>
            <person name="McCorrison J."/>
            <person name="Monaghan E.L."/>
            <person name="Mun J.H."/>
            <person name="Najar F.Z."/>
            <person name="Nicholson C."/>
            <person name="Noirot C."/>
            <person name="O'Bleness M."/>
            <person name="Paule C.R."/>
            <person name="Poulain J."/>
            <person name="Prion F."/>
            <person name="Qin B."/>
            <person name="Qu C."/>
            <person name="Retzel E.F."/>
            <person name="Riddle C."/>
            <person name="Sallet E."/>
            <person name="Samain S."/>
            <person name="Samson N."/>
            <person name="Sanders I."/>
            <person name="Saurat O."/>
            <person name="Scarpelli C."/>
            <person name="Schiex T."/>
            <person name="Segurens B."/>
            <person name="Severin A.J."/>
            <person name="Sherrier D.J."/>
            <person name="Shi R."/>
            <person name="Sims S."/>
            <person name="Singer S.R."/>
            <person name="Sinharoy S."/>
            <person name="Sterck L."/>
            <person name="Viollet A."/>
            <person name="Wang B.B."/>
            <person name="Wang K."/>
            <person name="Wang M."/>
            <person name="Wang X."/>
            <person name="Warfsmann J."/>
            <person name="Weissenbach J."/>
            <person name="White D.D."/>
            <person name="White J.D."/>
            <person name="Wiley G.B."/>
            <person name="Wincker P."/>
            <person name="Xing Y."/>
            <person name="Yang L."/>
            <person name="Yao Z."/>
            <person name="Ying F."/>
            <person name="Zhai J."/>
            <person name="Zhou L."/>
            <person name="Zuber A."/>
            <person name="Denarie J."/>
            <person name="Dixon R.A."/>
            <person name="May G.D."/>
            <person name="Schwartz D.C."/>
            <person name="Rogers J."/>
            <person name="Quetier F."/>
            <person name="Town C.D."/>
            <person name="Roe B.A."/>
        </authorList>
    </citation>
    <scope>NUCLEOTIDE SEQUENCE [LARGE SCALE GENOMIC DNA]</scope>
    <source>
        <strain evidence="8">A17</strain>
        <strain evidence="9 10">cv. Jemalong A17</strain>
    </source>
</reference>
<feature type="domain" description="Protein kinase" evidence="7">
    <location>
        <begin position="1"/>
        <end position="136"/>
    </location>
</feature>
<keyword evidence="3" id="KW-0808">Transferase</keyword>
<keyword evidence="5 8" id="KW-0418">Kinase</keyword>
<keyword evidence="4" id="KW-0547">Nucleotide-binding</keyword>
<accession>A0A072TQ99</accession>
<dbReference type="Proteomes" id="UP000002051">
    <property type="component" value="Chromosome 8"/>
</dbReference>
<evidence type="ECO:0000256" key="3">
    <source>
        <dbReference type="ARBA" id="ARBA00022679"/>
    </source>
</evidence>
<dbReference type="PANTHER" id="PTHR24056:SF254">
    <property type="entry name" value="CYCLIN-DEPENDENT KINASE 2"/>
    <property type="match status" value="1"/>
</dbReference>
<evidence type="ECO:0000256" key="4">
    <source>
        <dbReference type="ARBA" id="ARBA00022741"/>
    </source>
</evidence>
<keyword evidence="6" id="KW-0067">ATP-binding</keyword>
<sequence length="144" mass="16559">MGNPCYKAPELLMGSTNYSTAIDIWSMECIFAEMLRLELLFIGNDEPPQILAAIFWQFHQNTITIFMISLYLYEINEFNIFICKACLVRQLKKPGLDLAAEFPELEPDGLDLLSKMLRLCPNSRISADQALEHPYLRILTTHDD</sequence>
<dbReference type="Gene3D" id="1.10.510.10">
    <property type="entry name" value="Transferase(Phosphotransferase) domain 1"/>
    <property type="match status" value="1"/>
</dbReference>
<evidence type="ECO:0000313" key="10">
    <source>
        <dbReference type="Proteomes" id="UP000002051"/>
    </source>
</evidence>
<evidence type="ECO:0000256" key="2">
    <source>
        <dbReference type="ARBA" id="ARBA00022527"/>
    </source>
</evidence>
<reference evidence="8 10" key="2">
    <citation type="journal article" date="2014" name="BMC Genomics">
        <title>An improved genome release (version Mt4.0) for the model legume Medicago truncatula.</title>
        <authorList>
            <person name="Tang H."/>
            <person name="Krishnakumar V."/>
            <person name="Bidwell S."/>
            <person name="Rosen B."/>
            <person name="Chan A."/>
            <person name="Zhou S."/>
            <person name="Gentzbittel L."/>
            <person name="Childs K.L."/>
            <person name="Yandell M."/>
            <person name="Gundlach H."/>
            <person name="Mayer K.F."/>
            <person name="Schwartz D.C."/>
            <person name="Town C.D."/>
        </authorList>
    </citation>
    <scope>GENOME REANNOTATION</scope>
    <source>
        <strain evidence="8">A17</strain>
        <strain evidence="9 10">cv. Jemalong A17</strain>
    </source>
</reference>
<dbReference type="InterPro" id="IPR000719">
    <property type="entry name" value="Prot_kinase_dom"/>
</dbReference>
<dbReference type="EnsemblPlants" id="KEH19587">
    <property type="protein sequence ID" value="KEH19587"/>
    <property type="gene ID" value="MTR_8g464430"/>
</dbReference>
<keyword evidence="2" id="KW-0723">Serine/threonine-protein kinase</keyword>
<evidence type="ECO:0000259" key="7">
    <source>
        <dbReference type="PROSITE" id="PS50011"/>
    </source>
</evidence>
<dbReference type="InterPro" id="IPR050108">
    <property type="entry name" value="CDK"/>
</dbReference>
<dbReference type="EMBL" id="CM001224">
    <property type="protein sequence ID" value="KEH19587.1"/>
    <property type="molecule type" value="Genomic_DNA"/>
</dbReference>
<gene>
    <name evidence="8" type="ordered locus">MTR_8g464430</name>
</gene>
<organism evidence="8 10">
    <name type="scientific">Medicago truncatula</name>
    <name type="common">Barrel medic</name>
    <name type="synonym">Medicago tribuloides</name>
    <dbReference type="NCBI Taxonomy" id="3880"/>
    <lineage>
        <taxon>Eukaryota</taxon>
        <taxon>Viridiplantae</taxon>
        <taxon>Streptophyta</taxon>
        <taxon>Embryophyta</taxon>
        <taxon>Tracheophyta</taxon>
        <taxon>Spermatophyta</taxon>
        <taxon>Magnoliopsida</taxon>
        <taxon>eudicotyledons</taxon>
        <taxon>Gunneridae</taxon>
        <taxon>Pentapetalae</taxon>
        <taxon>rosids</taxon>
        <taxon>fabids</taxon>
        <taxon>Fabales</taxon>
        <taxon>Fabaceae</taxon>
        <taxon>Papilionoideae</taxon>
        <taxon>50 kb inversion clade</taxon>
        <taxon>NPAAA clade</taxon>
        <taxon>Hologalegina</taxon>
        <taxon>IRL clade</taxon>
        <taxon>Trifolieae</taxon>
        <taxon>Medicago</taxon>
    </lineage>
</organism>
<dbReference type="EC" id="2.7.11.22" evidence="1"/>
<evidence type="ECO:0000256" key="6">
    <source>
        <dbReference type="ARBA" id="ARBA00022840"/>
    </source>
</evidence>
<keyword evidence="10" id="KW-1185">Reference proteome</keyword>
<dbReference type="AlphaFoldDB" id="A0A072TQ99"/>
<evidence type="ECO:0000256" key="1">
    <source>
        <dbReference type="ARBA" id="ARBA00012425"/>
    </source>
</evidence>
<name>A0A072TQ99_MEDTR</name>
<dbReference type="GO" id="GO:0004693">
    <property type="term" value="F:cyclin-dependent protein serine/threonine kinase activity"/>
    <property type="evidence" value="ECO:0007669"/>
    <property type="project" value="UniProtKB-EC"/>
</dbReference>
<dbReference type="HOGENOM" id="CLU_1799361_0_0_1"/>
<evidence type="ECO:0000313" key="9">
    <source>
        <dbReference type="EnsemblPlants" id="KEH19587"/>
    </source>
</evidence>
<proteinExistence type="predicted"/>
<dbReference type="STRING" id="3880.A0A072TQ99"/>
<protein>
    <recommendedName>
        <fullName evidence="1">cyclin-dependent kinase</fullName>
        <ecNumber evidence="1">2.7.11.22</ecNumber>
    </recommendedName>
</protein>
<reference evidence="9" key="3">
    <citation type="submission" date="2015-04" db="UniProtKB">
        <authorList>
            <consortium name="EnsemblPlants"/>
        </authorList>
    </citation>
    <scope>IDENTIFICATION</scope>
    <source>
        <strain evidence="9">cv. Jemalong A17</strain>
    </source>
</reference>
<evidence type="ECO:0000256" key="5">
    <source>
        <dbReference type="ARBA" id="ARBA00022777"/>
    </source>
</evidence>
<dbReference type="SUPFAM" id="SSF56112">
    <property type="entry name" value="Protein kinase-like (PK-like)"/>
    <property type="match status" value="1"/>
</dbReference>
<evidence type="ECO:0000313" key="8">
    <source>
        <dbReference type="EMBL" id="KEH19587.1"/>
    </source>
</evidence>
<dbReference type="InterPro" id="IPR011009">
    <property type="entry name" value="Kinase-like_dom_sf"/>
</dbReference>
<dbReference type="PROSITE" id="PS50011">
    <property type="entry name" value="PROTEIN_KINASE_DOM"/>
    <property type="match status" value="1"/>
</dbReference>
<dbReference type="Pfam" id="PF00069">
    <property type="entry name" value="Pkinase"/>
    <property type="match status" value="1"/>
</dbReference>